<dbReference type="InterPro" id="IPR014717">
    <property type="entry name" value="Transl_elong_EF1B/ribsomal_bS6"/>
</dbReference>
<dbReference type="Gene3D" id="3.30.70.60">
    <property type="match status" value="1"/>
</dbReference>
<gene>
    <name evidence="3" type="ORF">HDF10_002411</name>
</gene>
<organism evidence="3 4">
    <name type="scientific">Tunturiibacter lichenicola</name>
    <dbReference type="NCBI Taxonomy" id="2051959"/>
    <lineage>
        <taxon>Bacteria</taxon>
        <taxon>Pseudomonadati</taxon>
        <taxon>Acidobacteriota</taxon>
        <taxon>Terriglobia</taxon>
        <taxon>Terriglobales</taxon>
        <taxon>Acidobacteriaceae</taxon>
        <taxon>Tunturiibacter</taxon>
    </lineage>
</organism>
<reference evidence="3 4" key="1">
    <citation type="submission" date="2020-08" db="EMBL/GenBank/DDBJ databases">
        <title>Genomic Encyclopedia of Type Strains, Phase IV (KMG-V): Genome sequencing to study the core and pangenomes of soil and plant-associated prokaryotes.</title>
        <authorList>
            <person name="Whitman W."/>
        </authorList>
    </citation>
    <scope>NUCLEOTIDE SEQUENCE [LARGE SCALE GENOMIC DNA]</scope>
    <source>
        <strain evidence="3 4">M8US30</strain>
    </source>
</reference>
<keyword evidence="2" id="KW-1133">Transmembrane helix</keyword>
<proteinExistence type="predicted"/>
<protein>
    <recommendedName>
        <fullName evidence="5">Type IV pilus assembly protein PilO</fullName>
    </recommendedName>
</protein>
<keyword evidence="2" id="KW-0472">Membrane</keyword>
<keyword evidence="2" id="KW-0812">Transmembrane</keyword>
<evidence type="ECO:0000256" key="2">
    <source>
        <dbReference type="SAM" id="Phobius"/>
    </source>
</evidence>
<evidence type="ECO:0000313" key="4">
    <source>
        <dbReference type="Proteomes" id="UP000569092"/>
    </source>
</evidence>
<evidence type="ECO:0000256" key="1">
    <source>
        <dbReference type="SAM" id="MobiDB-lite"/>
    </source>
</evidence>
<feature type="transmembrane region" description="Helical" evidence="2">
    <location>
        <begin position="30"/>
        <end position="53"/>
    </location>
</feature>
<dbReference type="EMBL" id="JACHDZ010000003">
    <property type="protein sequence ID" value="MBB5344432.1"/>
    <property type="molecule type" value="Genomic_DNA"/>
</dbReference>
<feature type="region of interest" description="Disordered" evidence="1">
    <location>
        <begin position="204"/>
        <end position="233"/>
    </location>
</feature>
<dbReference type="Proteomes" id="UP000569092">
    <property type="component" value="Unassembled WGS sequence"/>
</dbReference>
<accession>A0A7W8N3F3</accession>
<dbReference type="AlphaFoldDB" id="A0A7W8N3F3"/>
<evidence type="ECO:0008006" key="5">
    <source>
        <dbReference type="Google" id="ProtNLM"/>
    </source>
</evidence>
<name>A0A7W8N3F3_9BACT</name>
<evidence type="ECO:0000313" key="3">
    <source>
        <dbReference type="EMBL" id="MBB5344432.1"/>
    </source>
</evidence>
<comment type="caution">
    <text evidence="3">The sequence shown here is derived from an EMBL/GenBank/DDBJ whole genome shotgun (WGS) entry which is preliminary data.</text>
</comment>
<sequence length="233" mass="24769">MTTVAEKKRTAVAAKQWAEKASRLGTLKNFHIAGVVALGVVNLYLLAHMAFAWRAANNQNAAALADQTVQMKTAEIARQPLEGLDEKLAQATKDSDKFYKQRLPFAVSGVVGELGSLAKKQGVKLTRVQYAYAPVMDGTAGALTEARLDASLSGEYRPLVVFINSLERDKMFFLISGLTLTGQQSGTVGLRLRLTTYLRSPVGTEGSEKNVAGGADEKAAGIASAGPDAGGRR</sequence>